<reference evidence="2" key="1">
    <citation type="submission" date="2022-11" db="EMBL/GenBank/DDBJ databases">
        <authorList>
            <person name="Petersen C."/>
        </authorList>
    </citation>
    <scope>NUCLEOTIDE SEQUENCE</scope>
    <source>
        <strain evidence="2">IBT 30069</strain>
    </source>
</reference>
<keyword evidence="3" id="KW-1185">Reference proteome</keyword>
<organism evidence="2 3">
    <name type="scientific">Penicillium angulare</name>
    <dbReference type="NCBI Taxonomy" id="116970"/>
    <lineage>
        <taxon>Eukaryota</taxon>
        <taxon>Fungi</taxon>
        <taxon>Dikarya</taxon>
        <taxon>Ascomycota</taxon>
        <taxon>Pezizomycotina</taxon>
        <taxon>Eurotiomycetes</taxon>
        <taxon>Eurotiomycetidae</taxon>
        <taxon>Eurotiales</taxon>
        <taxon>Aspergillaceae</taxon>
        <taxon>Penicillium</taxon>
    </lineage>
</organism>
<name>A0A9W9EGA0_9EURO</name>
<comment type="caution">
    <text evidence="2">The sequence shown here is derived from an EMBL/GenBank/DDBJ whole genome shotgun (WGS) entry which is preliminary data.</text>
</comment>
<feature type="compositionally biased region" description="Acidic residues" evidence="1">
    <location>
        <begin position="204"/>
        <end position="217"/>
    </location>
</feature>
<dbReference type="Proteomes" id="UP001149165">
    <property type="component" value="Unassembled WGS sequence"/>
</dbReference>
<evidence type="ECO:0000313" key="3">
    <source>
        <dbReference type="Proteomes" id="UP001149165"/>
    </source>
</evidence>
<gene>
    <name evidence="2" type="ORF">N7456_013484</name>
</gene>
<evidence type="ECO:0000256" key="1">
    <source>
        <dbReference type="SAM" id="MobiDB-lite"/>
    </source>
</evidence>
<proteinExistence type="predicted"/>
<feature type="compositionally biased region" description="Polar residues" evidence="1">
    <location>
        <begin position="176"/>
        <end position="192"/>
    </location>
</feature>
<dbReference type="SUPFAM" id="SSF141571">
    <property type="entry name" value="Pentapeptide repeat-like"/>
    <property type="match status" value="1"/>
</dbReference>
<protein>
    <submittedName>
        <fullName evidence="2">Uncharacterized protein</fullName>
    </submittedName>
</protein>
<dbReference type="EMBL" id="JAPQKH010000011">
    <property type="protein sequence ID" value="KAJ5081246.1"/>
    <property type="molecule type" value="Genomic_DNA"/>
</dbReference>
<dbReference type="AlphaFoldDB" id="A0A9W9EGA0"/>
<dbReference type="OrthoDB" id="4187970at2759"/>
<dbReference type="Gene3D" id="2.160.20.80">
    <property type="entry name" value="E3 ubiquitin-protein ligase SopA"/>
    <property type="match status" value="1"/>
</dbReference>
<sequence length="227" mass="25059">MPYPPKQNVNLEAGTTTIGDNNSIARCNLKNCEVTGSWLKGCTFEDCLLSKVRVARRTTATKSHFHDVYAVKSSDISQSTIRDGSSAKRCTMVASTIKDASKVNRSTLTSCTVSKGDLWRSTLKDCNIEECVIYRSNFEGLILKYGVWKRGKLVSRVADREPIAIRKDGSVITFPVQPTSSHLPRANLNTQPPIHGDKTRAFSDDSDGTIDSDDSDIEKDLPPPYEV</sequence>
<feature type="region of interest" description="Disordered" evidence="1">
    <location>
        <begin position="176"/>
        <end position="227"/>
    </location>
</feature>
<reference evidence="2" key="2">
    <citation type="journal article" date="2023" name="IMA Fungus">
        <title>Comparative genomic study of the Penicillium genus elucidates a diverse pangenome and 15 lateral gene transfer events.</title>
        <authorList>
            <person name="Petersen C."/>
            <person name="Sorensen T."/>
            <person name="Nielsen M.R."/>
            <person name="Sondergaard T.E."/>
            <person name="Sorensen J.L."/>
            <person name="Fitzpatrick D.A."/>
            <person name="Frisvad J.C."/>
            <person name="Nielsen K.L."/>
        </authorList>
    </citation>
    <scope>NUCLEOTIDE SEQUENCE</scope>
    <source>
        <strain evidence="2">IBT 30069</strain>
    </source>
</reference>
<evidence type="ECO:0000313" key="2">
    <source>
        <dbReference type="EMBL" id="KAJ5081246.1"/>
    </source>
</evidence>
<accession>A0A9W9EGA0</accession>